<dbReference type="InterPro" id="IPR015797">
    <property type="entry name" value="NUDIX_hydrolase-like_dom_sf"/>
</dbReference>
<evidence type="ECO:0000313" key="3">
    <source>
        <dbReference type="EMBL" id="QKD83866.1"/>
    </source>
</evidence>
<evidence type="ECO:0000313" key="4">
    <source>
        <dbReference type="Proteomes" id="UP000505210"/>
    </source>
</evidence>
<dbReference type="EMBL" id="CP053661">
    <property type="protein sequence ID" value="QKD83866.1"/>
    <property type="molecule type" value="Genomic_DNA"/>
</dbReference>
<dbReference type="PROSITE" id="PS00893">
    <property type="entry name" value="NUDIX_BOX"/>
    <property type="match status" value="1"/>
</dbReference>
<organism evidence="3 4">
    <name type="scientific">Thermoleptolyngbya sichuanensis A183</name>
    <dbReference type="NCBI Taxonomy" id="2737172"/>
    <lineage>
        <taxon>Bacteria</taxon>
        <taxon>Bacillati</taxon>
        <taxon>Cyanobacteriota</taxon>
        <taxon>Cyanophyceae</taxon>
        <taxon>Oculatellales</taxon>
        <taxon>Oculatellaceae</taxon>
        <taxon>Thermoleptolyngbya</taxon>
        <taxon>Thermoleptolyngbya sichuanensis</taxon>
    </lineage>
</organism>
<dbReference type="CDD" id="cd18882">
    <property type="entry name" value="NUDIX_Hydrolase"/>
    <property type="match status" value="1"/>
</dbReference>
<name>A0A6M8BHK9_9CYAN</name>
<dbReference type="Pfam" id="PF00293">
    <property type="entry name" value="NUDIX"/>
    <property type="match status" value="1"/>
</dbReference>
<protein>
    <submittedName>
        <fullName evidence="3">NUDIX domain-containing protein</fullName>
    </submittedName>
</protein>
<dbReference type="InterPro" id="IPR000086">
    <property type="entry name" value="NUDIX_hydrolase_dom"/>
</dbReference>
<sequence length="145" mass="16486">MSQVHVAIAILHQDGQFLLQLRDDIPGIYYPGCWGFFGGHVEPDEAPDVAVQRELLEEIGYAPALLEPFARYDLEDVVRHVFHGRLDVPLDRLQLNEGWDLGLLSLEDIQRGDRYSARAGQVRPLGQPHRKILLEFVEQGFLKST</sequence>
<dbReference type="RefSeq" id="WP_172357927.1">
    <property type="nucleotide sequence ID" value="NZ_CP053661.1"/>
</dbReference>
<keyword evidence="1" id="KW-0378">Hydrolase</keyword>
<dbReference type="PANTHER" id="PTHR43222">
    <property type="entry name" value="NUDIX HYDROLASE 23"/>
    <property type="match status" value="1"/>
</dbReference>
<gene>
    <name evidence="3" type="ORF">HPC62_18205</name>
</gene>
<reference evidence="3 4" key="1">
    <citation type="submission" date="2020-05" db="EMBL/GenBank/DDBJ databases">
        <title>Complete genome sequence of of a novel Thermoleptolyngbya strain isolated from hot springs of Ganzi, Sichuan China.</title>
        <authorList>
            <person name="Tang J."/>
            <person name="Daroch M."/>
            <person name="Li L."/>
            <person name="Waleron K."/>
            <person name="Waleron M."/>
            <person name="Waleron M."/>
        </authorList>
    </citation>
    <scope>NUCLEOTIDE SEQUENCE [LARGE SCALE GENOMIC DNA]</scope>
    <source>
        <strain evidence="3 4">PKUAC-SCTA183</strain>
    </source>
</reference>
<feature type="domain" description="Nudix hydrolase" evidence="2">
    <location>
        <begin position="1"/>
        <end position="128"/>
    </location>
</feature>
<evidence type="ECO:0000256" key="1">
    <source>
        <dbReference type="ARBA" id="ARBA00022801"/>
    </source>
</evidence>
<dbReference type="Gene3D" id="3.90.79.10">
    <property type="entry name" value="Nucleoside Triphosphate Pyrophosphohydrolase"/>
    <property type="match status" value="1"/>
</dbReference>
<dbReference type="PANTHER" id="PTHR43222:SF2">
    <property type="entry name" value="NUDIX HYDROLASE 23, CHLOROPLASTIC"/>
    <property type="match status" value="1"/>
</dbReference>
<keyword evidence="4" id="KW-1185">Reference proteome</keyword>
<dbReference type="Proteomes" id="UP000505210">
    <property type="component" value="Chromosome"/>
</dbReference>
<accession>A0A6M8BHK9</accession>
<dbReference type="SUPFAM" id="SSF55811">
    <property type="entry name" value="Nudix"/>
    <property type="match status" value="1"/>
</dbReference>
<dbReference type="AlphaFoldDB" id="A0A6M8BHK9"/>
<dbReference type="KEGG" id="theu:HPC62_18205"/>
<dbReference type="PROSITE" id="PS51462">
    <property type="entry name" value="NUDIX"/>
    <property type="match status" value="1"/>
</dbReference>
<evidence type="ECO:0000259" key="2">
    <source>
        <dbReference type="PROSITE" id="PS51462"/>
    </source>
</evidence>
<proteinExistence type="predicted"/>
<dbReference type="GO" id="GO:0016787">
    <property type="term" value="F:hydrolase activity"/>
    <property type="evidence" value="ECO:0007669"/>
    <property type="project" value="UniProtKB-KW"/>
</dbReference>
<dbReference type="InterPro" id="IPR020084">
    <property type="entry name" value="NUDIX_hydrolase_CS"/>
</dbReference>